<dbReference type="EMBL" id="JADXDR010000096">
    <property type="protein sequence ID" value="KAI7839628.1"/>
    <property type="molecule type" value="Genomic_DNA"/>
</dbReference>
<comment type="caution">
    <text evidence="3">The sequence shown here is derived from an EMBL/GenBank/DDBJ whole genome shotgun (WGS) entry which is preliminary data.</text>
</comment>
<protein>
    <submittedName>
        <fullName evidence="3">Uncharacterized protein</fullName>
    </submittedName>
</protein>
<feature type="chain" id="PRO_5042048654" evidence="2">
    <location>
        <begin position="25"/>
        <end position="208"/>
    </location>
</feature>
<feature type="region of interest" description="Disordered" evidence="1">
    <location>
        <begin position="25"/>
        <end position="49"/>
    </location>
</feature>
<organism evidence="3 4">
    <name type="scientific">Chlorella ohadii</name>
    <dbReference type="NCBI Taxonomy" id="2649997"/>
    <lineage>
        <taxon>Eukaryota</taxon>
        <taxon>Viridiplantae</taxon>
        <taxon>Chlorophyta</taxon>
        <taxon>core chlorophytes</taxon>
        <taxon>Trebouxiophyceae</taxon>
        <taxon>Chlorellales</taxon>
        <taxon>Chlorellaceae</taxon>
        <taxon>Chlorella clade</taxon>
        <taxon>Chlorella</taxon>
    </lineage>
</organism>
<evidence type="ECO:0000313" key="3">
    <source>
        <dbReference type="EMBL" id="KAI7839628.1"/>
    </source>
</evidence>
<dbReference type="AlphaFoldDB" id="A0AAD5H3N0"/>
<evidence type="ECO:0000313" key="4">
    <source>
        <dbReference type="Proteomes" id="UP001205105"/>
    </source>
</evidence>
<evidence type="ECO:0000256" key="2">
    <source>
        <dbReference type="SAM" id="SignalP"/>
    </source>
</evidence>
<proteinExistence type="predicted"/>
<sequence>MRRARGALLVLALAAAAAVLPAAAKHPPPQLQGPPESCGPPEPGAWHNLERGEGDAVVREILVQWMTIYGSNMTNAMGLQGLPPLSDVEVELAGCAQHVETGVNLHLWINITAMLGETDFQVGFTADAFQPLPTATDTSIKIIDTDYDFIRLDGVAMLVEDDPNDQDIWTYDPAIGTIVQDPNWEGHDTDSVAQFFVALQKLLQEVEA</sequence>
<reference evidence="3" key="1">
    <citation type="submission" date="2020-11" db="EMBL/GenBank/DDBJ databases">
        <title>Chlorella ohadii genome sequencing and assembly.</title>
        <authorList>
            <person name="Murik O."/>
            <person name="Treves H."/>
            <person name="Kedem I."/>
            <person name="Shotland Y."/>
            <person name="Kaplan A."/>
        </authorList>
    </citation>
    <scope>NUCLEOTIDE SEQUENCE</scope>
    <source>
        <strain evidence="3">1</strain>
    </source>
</reference>
<accession>A0AAD5H3N0</accession>
<gene>
    <name evidence="3" type="ORF">COHA_006627</name>
</gene>
<keyword evidence="2" id="KW-0732">Signal</keyword>
<feature type="compositionally biased region" description="Pro residues" evidence="1">
    <location>
        <begin position="26"/>
        <end position="43"/>
    </location>
</feature>
<feature type="signal peptide" evidence="2">
    <location>
        <begin position="1"/>
        <end position="24"/>
    </location>
</feature>
<evidence type="ECO:0000256" key="1">
    <source>
        <dbReference type="SAM" id="MobiDB-lite"/>
    </source>
</evidence>
<keyword evidence="4" id="KW-1185">Reference proteome</keyword>
<dbReference type="Proteomes" id="UP001205105">
    <property type="component" value="Unassembled WGS sequence"/>
</dbReference>
<name>A0AAD5H3N0_9CHLO</name>